<evidence type="ECO:0000256" key="6">
    <source>
        <dbReference type="SAM" id="Phobius"/>
    </source>
</evidence>
<keyword evidence="10" id="KW-1185">Reference proteome</keyword>
<feature type="domain" description="Anoctamin transmembrane" evidence="7">
    <location>
        <begin position="170"/>
        <end position="631"/>
    </location>
</feature>
<dbReference type="InterPro" id="IPR049456">
    <property type="entry name" value="Anoctamin_N_fung"/>
</dbReference>
<evidence type="ECO:0000256" key="4">
    <source>
        <dbReference type="ARBA" id="ARBA00023136"/>
    </source>
</evidence>
<accession>A0A0A1ST86</accession>
<dbReference type="GO" id="GO:0032541">
    <property type="term" value="C:cortical endoplasmic reticulum"/>
    <property type="evidence" value="ECO:0007669"/>
    <property type="project" value="TreeGrafter"/>
</dbReference>
<dbReference type="STRING" id="1531966.A0A0A1ST86"/>
<keyword evidence="4 6" id="KW-0472">Membrane</keyword>
<gene>
    <name evidence="9" type="ORF">VHEMI03648</name>
</gene>
<dbReference type="Proteomes" id="UP000039046">
    <property type="component" value="Unassembled WGS sequence"/>
</dbReference>
<feature type="transmembrane region" description="Helical" evidence="6">
    <location>
        <begin position="285"/>
        <end position="309"/>
    </location>
</feature>
<dbReference type="PANTHER" id="PTHR12308">
    <property type="entry name" value="ANOCTAMIN"/>
    <property type="match status" value="1"/>
</dbReference>
<feature type="domain" description="Anoctamin alpha-beta plait" evidence="8">
    <location>
        <begin position="12"/>
        <end position="137"/>
    </location>
</feature>
<dbReference type="GO" id="GO:0005254">
    <property type="term" value="F:chloride channel activity"/>
    <property type="evidence" value="ECO:0007669"/>
    <property type="project" value="TreeGrafter"/>
</dbReference>
<feature type="region of interest" description="Disordered" evidence="5">
    <location>
        <begin position="670"/>
        <end position="728"/>
    </location>
</feature>
<dbReference type="InterPro" id="IPR049452">
    <property type="entry name" value="Anoctamin_TM"/>
</dbReference>
<evidence type="ECO:0008006" key="11">
    <source>
        <dbReference type="Google" id="ProtNLM"/>
    </source>
</evidence>
<feature type="transmembrane region" description="Helical" evidence="6">
    <location>
        <begin position="321"/>
        <end position="341"/>
    </location>
</feature>
<comment type="subcellular location">
    <subcellularLocation>
        <location evidence="1">Membrane</location>
        <topology evidence="1">Multi-pass membrane protein</topology>
    </subcellularLocation>
</comment>
<evidence type="ECO:0000256" key="1">
    <source>
        <dbReference type="ARBA" id="ARBA00004141"/>
    </source>
</evidence>
<dbReference type="OrthoDB" id="296386at2759"/>
<proteinExistence type="predicted"/>
<dbReference type="Pfam" id="PF20877">
    <property type="entry name" value="Anoctamin_N"/>
    <property type="match status" value="1"/>
</dbReference>
<evidence type="ECO:0000256" key="5">
    <source>
        <dbReference type="SAM" id="MobiDB-lite"/>
    </source>
</evidence>
<dbReference type="InterPro" id="IPR007632">
    <property type="entry name" value="Anoctamin"/>
</dbReference>
<feature type="transmembrane region" description="Helical" evidence="6">
    <location>
        <begin position="552"/>
        <end position="576"/>
    </location>
</feature>
<evidence type="ECO:0000259" key="8">
    <source>
        <dbReference type="Pfam" id="PF20877"/>
    </source>
</evidence>
<evidence type="ECO:0000256" key="3">
    <source>
        <dbReference type="ARBA" id="ARBA00022989"/>
    </source>
</evidence>
<feature type="transmembrane region" description="Helical" evidence="6">
    <location>
        <begin position="505"/>
        <end position="528"/>
    </location>
</feature>
<sequence>MASPKGPQDNFGVDYVINYHTPSKEHAEAEAGYIELIKGLTGAGLATEVRPGNKEHLLIFVRIASPSLLAQQVYRSRLQDWLHGVRSTSPATDVSKTVEDEPVTEAERLRIAYLMITKPENEGGAGIIQGAGKWKYVKAVFPLHNRQFNHDWIKKWNTKYSLDLADLEEIRDKFGENVAFYFFFLRSYFRFLLAPAALGLAASFFLGQFSMVYAIGISLWSVVFFEYWKKKELDLAVKWGVRHVSSIQRARPEFRWDFETEDEVTGEPVRVYSPAKRLRTQVLQIPFAFACVVALGSLSVTAISLEIFINQVYTGPFKQYLGFLPTIILVVCTPILSTILMSTAKMLNDQENYATVDGHQSALVRKHFVLNFMTSYMPLLFTAFVYIPFGHVIVPLLEFWRRTAQTITFNKVPLPTQEFKINPERITNQMYYFTVTAQIVNLVTELIVPYVKQQAVAKAREFQTKGQKNDLDHPEEAALLKQAREECEMDEYNVTDDYREMIMQYGYLTLFSVAWPLASVCFLVNNFVELRSDAMKIATSARRPIPWRADSIGPWLPTIGLLSWLGSVTSSAIVFLCSRDKTNTDSTISQITAWGLLLNIVFAEHVYFLAQYVVRMVMDSFESPGRQQERKERFQMKRQHLQDTLGQDAAEIAAASGIETSEKITRAALEEEARQASSAGHASPAETFWQRQRGMQDTIDVGKHHMEQQQRNASPSCTEAAPTPSPRA</sequence>
<evidence type="ECO:0000256" key="2">
    <source>
        <dbReference type="ARBA" id="ARBA00022692"/>
    </source>
</evidence>
<evidence type="ECO:0000313" key="10">
    <source>
        <dbReference type="Proteomes" id="UP000039046"/>
    </source>
</evidence>
<organism evidence="9 10">
    <name type="scientific">[Torrubiella] hemipterigena</name>
    <dbReference type="NCBI Taxonomy" id="1531966"/>
    <lineage>
        <taxon>Eukaryota</taxon>
        <taxon>Fungi</taxon>
        <taxon>Dikarya</taxon>
        <taxon>Ascomycota</taxon>
        <taxon>Pezizomycotina</taxon>
        <taxon>Sordariomycetes</taxon>
        <taxon>Hypocreomycetidae</taxon>
        <taxon>Hypocreales</taxon>
        <taxon>Clavicipitaceae</taxon>
        <taxon>Clavicipitaceae incertae sedis</taxon>
        <taxon>'Torrubiella' clade</taxon>
    </lineage>
</organism>
<protein>
    <recommendedName>
        <fullName evidence="11">Plasma membrane channel protein</fullName>
    </recommendedName>
</protein>
<keyword evidence="2 6" id="KW-0812">Transmembrane</keyword>
<dbReference type="PANTHER" id="PTHR12308:SF73">
    <property type="entry name" value="ANOCTAMIN"/>
    <property type="match status" value="1"/>
</dbReference>
<dbReference type="GO" id="GO:0016020">
    <property type="term" value="C:membrane"/>
    <property type="evidence" value="ECO:0007669"/>
    <property type="project" value="UniProtKB-SubCell"/>
</dbReference>
<dbReference type="EMBL" id="CDHN01000002">
    <property type="protein sequence ID" value="CEJ85024.1"/>
    <property type="molecule type" value="Genomic_DNA"/>
</dbReference>
<feature type="transmembrane region" description="Helical" evidence="6">
    <location>
        <begin position="368"/>
        <end position="389"/>
    </location>
</feature>
<dbReference type="AlphaFoldDB" id="A0A0A1ST86"/>
<reference evidence="9 10" key="1">
    <citation type="journal article" date="2015" name="Genome Announc.">
        <title>Draft Genome Sequence and Gene Annotation of the Entomopathogenic Fungus Verticillium hemipterigenum.</title>
        <authorList>
            <person name="Horn F."/>
            <person name="Habel A."/>
            <person name="Scharf D.H."/>
            <person name="Dworschak J."/>
            <person name="Brakhage A.A."/>
            <person name="Guthke R."/>
            <person name="Hertweck C."/>
            <person name="Linde J."/>
        </authorList>
    </citation>
    <scope>NUCLEOTIDE SEQUENCE [LARGE SCALE GENOMIC DNA]</scope>
</reference>
<dbReference type="HOGENOM" id="CLU_010867_0_0_1"/>
<dbReference type="Pfam" id="PF04547">
    <property type="entry name" value="Anoctamin"/>
    <property type="match status" value="1"/>
</dbReference>
<feature type="transmembrane region" description="Helical" evidence="6">
    <location>
        <begin position="178"/>
        <end position="205"/>
    </location>
</feature>
<feature type="transmembrane region" description="Helical" evidence="6">
    <location>
        <begin position="588"/>
        <end position="610"/>
    </location>
</feature>
<feature type="transmembrane region" description="Helical" evidence="6">
    <location>
        <begin position="211"/>
        <end position="228"/>
    </location>
</feature>
<name>A0A0A1ST86_9HYPO</name>
<evidence type="ECO:0000259" key="7">
    <source>
        <dbReference type="Pfam" id="PF04547"/>
    </source>
</evidence>
<evidence type="ECO:0000313" key="9">
    <source>
        <dbReference type="EMBL" id="CEJ85024.1"/>
    </source>
</evidence>
<keyword evidence="3 6" id="KW-1133">Transmembrane helix</keyword>